<evidence type="ECO:0000313" key="3">
    <source>
        <dbReference type="Proteomes" id="UP001501166"/>
    </source>
</evidence>
<keyword evidence="3" id="KW-1185">Reference proteome</keyword>
<keyword evidence="1" id="KW-0812">Transmembrane</keyword>
<accession>A0ABN0XTJ8</accession>
<keyword evidence="1" id="KW-1133">Transmembrane helix</keyword>
<keyword evidence="1" id="KW-0472">Membrane</keyword>
<dbReference type="EMBL" id="BAAACW010000167">
    <property type="protein sequence ID" value="GAA0372475.1"/>
    <property type="molecule type" value="Genomic_DNA"/>
</dbReference>
<name>A0ABN0XTJ8_9LACT</name>
<proteinExistence type="predicted"/>
<feature type="transmembrane region" description="Helical" evidence="1">
    <location>
        <begin position="113"/>
        <end position="132"/>
    </location>
</feature>
<dbReference type="Proteomes" id="UP001501166">
    <property type="component" value="Unassembled WGS sequence"/>
</dbReference>
<feature type="transmembrane region" description="Helical" evidence="1">
    <location>
        <begin position="48"/>
        <end position="74"/>
    </location>
</feature>
<reference evidence="2 3" key="1">
    <citation type="journal article" date="2019" name="Int. J. Syst. Evol. Microbiol.">
        <title>The Global Catalogue of Microorganisms (GCM) 10K type strain sequencing project: providing services to taxonomists for standard genome sequencing and annotation.</title>
        <authorList>
            <consortium name="The Broad Institute Genomics Platform"/>
            <consortium name="The Broad Institute Genome Sequencing Center for Infectious Disease"/>
            <person name="Wu L."/>
            <person name="Ma J."/>
        </authorList>
    </citation>
    <scope>NUCLEOTIDE SEQUENCE [LARGE SCALE GENOMIC DNA]</scope>
    <source>
        <strain evidence="2 3">JCM 12662</strain>
    </source>
</reference>
<gene>
    <name evidence="2" type="ORF">GCM10008932_24700</name>
</gene>
<protein>
    <submittedName>
        <fullName evidence="2">Uncharacterized protein</fullName>
    </submittedName>
</protein>
<feature type="transmembrane region" description="Helical" evidence="1">
    <location>
        <begin position="86"/>
        <end position="107"/>
    </location>
</feature>
<comment type="caution">
    <text evidence="2">The sequence shown here is derived from an EMBL/GenBank/DDBJ whole genome shotgun (WGS) entry which is preliminary data.</text>
</comment>
<evidence type="ECO:0000256" key="1">
    <source>
        <dbReference type="SAM" id="Phobius"/>
    </source>
</evidence>
<organism evidence="2 3">
    <name type="scientific">Alkalibacterium iburiense</name>
    <dbReference type="NCBI Taxonomy" id="290589"/>
    <lineage>
        <taxon>Bacteria</taxon>
        <taxon>Bacillati</taxon>
        <taxon>Bacillota</taxon>
        <taxon>Bacilli</taxon>
        <taxon>Lactobacillales</taxon>
        <taxon>Carnobacteriaceae</taxon>
        <taxon>Alkalibacterium</taxon>
    </lineage>
</organism>
<evidence type="ECO:0000313" key="2">
    <source>
        <dbReference type="EMBL" id="GAA0372475.1"/>
    </source>
</evidence>
<feature type="transmembrane region" description="Helical" evidence="1">
    <location>
        <begin position="18"/>
        <end position="36"/>
    </location>
</feature>
<sequence length="152" mass="16423">MLFQTPFRVIPALSKESYVLIFLYSMGTGLLTFALQKEWKWDAVKASALVGLILALVHPDATHTVVLAAYCASFTGMTSPKKVHSYGEMLGLMGLTSILFIAASPLFDGSGGKLGSIAFLSTLSGTCLIRFVKQGVQYVMTQKSKKHPSSQN</sequence>